<feature type="region of interest" description="Disordered" evidence="1">
    <location>
        <begin position="1"/>
        <end position="24"/>
    </location>
</feature>
<dbReference type="Proteomes" id="UP000193785">
    <property type="component" value="Unassembled WGS sequence"/>
</dbReference>
<gene>
    <name evidence="2" type="ORF">HA46_06935</name>
</gene>
<evidence type="ECO:0000313" key="2">
    <source>
        <dbReference type="EMBL" id="ORN00804.1"/>
    </source>
</evidence>
<organism evidence="2 3">
    <name type="scientific">Pantoea septica</name>
    <dbReference type="NCBI Taxonomy" id="472695"/>
    <lineage>
        <taxon>Bacteria</taxon>
        <taxon>Pseudomonadati</taxon>
        <taxon>Pseudomonadota</taxon>
        <taxon>Gammaproteobacteria</taxon>
        <taxon>Enterobacterales</taxon>
        <taxon>Erwiniaceae</taxon>
        <taxon>Pantoea</taxon>
    </lineage>
</organism>
<keyword evidence="3" id="KW-1185">Reference proteome</keyword>
<comment type="caution">
    <text evidence="2">The sequence shown here is derived from an EMBL/GenBank/DDBJ whole genome shotgun (WGS) entry which is preliminary data.</text>
</comment>
<evidence type="ECO:0008006" key="4">
    <source>
        <dbReference type="Google" id="ProtNLM"/>
    </source>
</evidence>
<protein>
    <recommendedName>
        <fullName evidence="4">Transposase</fullName>
    </recommendedName>
</protein>
<dbReference type="EMBL" id="MLJJ01000009">
    <property type="protein sequence ID" value="ORN00804.1"/>
    <property type="molecule type" value="Genomic_DNA"/>
</dbReference>
<feature type="compositionally biased region" description="Basic and acidic residues" evidence="1">
    <location>
        <begin position="7"/>
        <end position="18"/>
    </location>
</feature>
<proteinExistence type="predicted"/>
<accession>A0ABX3UUB7</accession>
<reference evidence="2 3" key="1">
    <citation type="journal article" date="2017" name="Antonie Van Leeuwenhoek">
        <title>Phylogenomic resolution of the bacterial genus Pantoea and its relationship with Erwinia and Tatumella.</title>
        <authorList>
            <person name="Palmer M."/>
            <person name="Steenkamp E.T."/>
            <person name="Coetzee M.P."/>
            <person name="Chan W.Y."/>
            <person name="van Zyl E."/>
            <person name="De Maayer P."/>
            <person name="Coutinho T.A."/>
            <person name="Blom J."/>
            <person name="Smits T.H."/>
            <person name="Duffy B."/>
            <person name="Venter S.N."/>
        </authorList>
    </citation>
    <scope>NUCLEOTIDE SEQUENCE [LARGE SCALE GENOMIC DNA]</scope>
    <source>
        <strain evidence="2 3">LMG 5345</strain>
    </source>
</reference>
<name>A0ABX3UUB7_9GAMM</name>
<evidence type="ECO:0000313" key="3">
    <source>
        <dbReference type="Proteomes" id="UP000193785"/>
    </source>
</evidence>
<evidence type="ECO:0000256" key="1">
    <source>
        <dbReference type="SAM" id="MobiDB-lite"/>
    </source>
</evidence>
<sequence>MPGADAGDSKRSQRRREGIPAGSSRADTHLILEVRPLPGQRAAFLSMARDALLFSACHPLKKLFCGLRIGLLPARLISSITQESSFD</sequence>